<dbReference type="Pfam" id="PF13563">
    <property type="entry name" value="2_5_RNA_ligase2"/>
    <property type="match status" value="1"/>
</dbReference>
<keyword evidence="1" id="KW-0436">Ligase</keyword>
<dbReference type="InterPro" id="IPR009097">
    <property type="entry name" value="Cyclic_Pdiesterase"/>
</dbReference>
<evidence type="ECO:0000313" key="1">
    <source>
        <dbReference type="EMBL" id="SEB39975.1"/>
    </source>
</evidence>
<accession>A0A1H4J1L1</accession>
<dbReference type="SUPFAM" id="SSF55144">
    <property type="entry name" value="LigT-like"/>
    <property type="match status" value="1"/>
</dbReference>
<proteinExistence type="predicted"/>
<reference evidence="2" key="1">
    <citation type="submission" date="2016-10" db="EMBL/GenBank/DDBJ databases">
        <authorList>
            <person name="Varghese N."/>
            <person name="Submissions S."/>
        </authorList>
    </citation>
    <scope>NUCLEOTIDE SEQUENCE [LARGE SCALE GENOMIC DNA]</scope>
    <source>
        <strain evidence="2">DSM 16089</strain>
    </source>
</reference>
<dbReference type="OrthoDB" id="3397424at2"/>
<dbReference type="RefSeq" id="WP_060928636.1">
    <property type="nucleotide sequence ID" value="NZ_FNSQ01000005.1"/>
</dbReference>
<name>A0A1H4J1L1_9MICO</name>
<organism evidence="1 2">
    <name type="scientific">Microbacterium hydrocarbonoxydans</name>
    <dbReference type="NCBI Taxonomy" id="273678"/>
    <lineage>
        <taxon>Bacteria</taxon>
        <taxon>Bacillati</taxon>
        <taxon>Actinomycetota</taxon>
        <taxon>Actinomycetes</taxon>
        <taxon>Micrococcales</taxon>
        <taxon>Microbacteriaceae</taxon>
        <taxon>Microbacterium</taxon>
    </lineage>
</organism>
<evidence type="ECO:0000313" key="2">
    <source>
        <dbReference type="Proteomes" id="UP000183750"/>
    </source>
</evidence>
<protein>
    <submittedName>
        <fullName evidence="1">2'-5' RNA ligase superfamily protein</fullName>
    </submittedName>
</protein>
<gene>
    <name evidence="1" type="ORF">SAMN04489807_0487</name>
</gene>
<sequence length="179" mass="18930">MREPEPRRPPSSIELLLDPAAESAIRAEWEALAARGLSSLAAHTSASNRPHITLGARIGLPAVGAEVFEGLPAFPVTLGAPLLFGIGDRRVLARSVVPTAELLALRTAVYDALGPGTDAPHTATGEWMPHVALARRLRVADLAEALELVGGDIRGHARGVRRWDPVPASITTLATLRMP</sequence>
<dbReference type="Gene3D" id="3.90.1140.10">
    <property type="entry name" value="Cyclic phosphodiesterase"/>
    <property type="match status" value="1"/>
</dbReference>
<dbReference type="Proteomes" id="UP000183750">
    <property type="component" value="Unassembled WGS sequence"/>
</dbReference>
<keyword evidence="2" id="KW-1185">Reference proteome</keyword>
<dbReference type="GO" id="GO:0016874">
    <property type="term" value="F:ligase activity"/>
    <property type="evidence" value="ECO:0007669"/>
    <property type="project" value="UniProtKB-KW"/>
</dbReference>
<dbReference type="EMBL" id="FNSQ01000005">
    <property type="protein sequence ID" value="SEB39975.1"/>
    <property type="molecule type" value="Genomic_DNA"/>
</dbReference>
<dbReference type="AlphaFoldDB" id="A0A1H4J1L1"/>